<feature type="domain" description="SHSP" evidence="3">
    <location>
        <begin position="64"/>
        <end position="171"/>
    </location>
</feature>
<dbReference type="AlphaFoldDB" id="A0A346FQW5"/>
<accession>A0A346FQW5</accession>
<sequence length="173" mass="20354">MEHLVPLRRENWSFFERQRQVFSDIFKGMDKDMDTEWKEFDRELERMRSEMFTLKALDFNDFGSSMIKPERPIVSDEQGNKRLSLRFDCKDFKPEEITVKTIDNKLMVQAKHTEESPGRKVYREFSRQYVLPQKIDPLSLNSTLAADGVLSIEAPAPAAIEAPRERILPIMRL</sequence>
<evidence type="ECO:0000313" key="4">
    <source>
        <dbReference type="EMBL" id="AXN72713.1"/>
    </source>
</evidence>
<evidence type="ECO:0000256" key="2">
    <source>
        <dbReference type="RuleBase" id="RU003616"/>
    </source>
</evidence>
<protein>
    <submittedName>
        <fullName evidence="4">Heat shock protein 20.4</fullName>
    </submittedName>
</protein>
<gene>
    <name evidence="4" type="primary">Hsp20.4</name>
</gene>
<comment type="similarity">
    <text evidence="1 2">Belongs to the small heat shock protein (HSP20) family.</text>
</comment>
<reference evidence="4" key="1">
    <citation type="submission" date="2017-10" db="EMBL/GenBank/DDBJ databases">
        <title>Effects on gene expression after exposure of the freshwater snail Physella acuta (Gastropoda, Pulmonata) to Vinclozolin.</title>
        <authorList>
            <person name="Aquilino M."/>
            <person name="Sanchez-Arguello P."/>
            <person name="Novo M."/>
            <person name="Martinez-Guitarte J.L."/>
        </authorList>
    </citation>
    <scope>NUCLEOTIDE SEQUENCE</scope>
</reference>
<dbReference type="PANTHER" id="PTHR45640">
    <property type="entry name" value="HEAT SHOCK PROTEIN HSP-12.2-RELATED"/>
    <property type="match status" value="1"/>
</dbReference>
<dbReference type="GO" id="GO:0009408">
    <property type="term" value="P:response to heat"/>
    <property type="evidence" value="ECO:0007669"/>
    <property type="project" value="TreeGrafter"/>
</dbReference>
<dbReference type="PRINTS" id="PR00299">
    <property type="entry name" value="ACRYSTALLIN"/>
</dbReference>
<evidence type="ECO:0000256" key="1">
    <source>
        <dbReference type="PROSITE-ProRule" id="PRU00285"/>
    </source>
</evidence>
<dbReference type="SUPFAM" id="SSF49764">
    <property type="entry name" value="HSP20-like chaperones"/>
    <property type="match status" value="1"/>
</dbReference>
<proteinExistence type="evidence at transcript level"/>
<dbReference type="GO" id="GO:0005634">
    <property type="term" value="C:nucleus"/>
    <property type="evidence" value="ECO:0007669"/>
    <property type="project" value="TreeGrafter"/>
</dbReference>
<dbReference type="Pfam" id="PF00011">
    <property type="entry name" value="HSP20"/>
    <property type="match status" value="1"/>
</dbReference>
<dbReference type="Gene3D" id="2.60.40.790">
    <property type="match status" value="1"/>
</dbReference>
<dbReference type="GO" id="GO:0042026">
    <property type="term" value="P:protein refolding"/>
    <property type="evidence" value="ECO:0007669"/>
    <property type="project" value="TreeGrafter"/>
</dbReference>
<dbReference type="CDD" id="cd06526">
    <property type="entry name" value="metazoan_ACD"/>
    <property type="match status" value="1"/>
</dbReference>
<dbReference type="PANTHER" id="PTHR45640:SF26">
    <property type="entry name" value="RE23625P"/>
    <property type="match status" value="1"/>
</dbReference>
<dbReference type="InterPro" id="IPR002068">
    <property type="entry name" value="A-crystallin/Hsp20_dom"/>
</dbReference>
<dbReference type="EMBL" id="MG262479">
    <property type="protein sequence ID" value="AXN72713.1"/>
    <property type="molecule type" value="mRNA"/>
</dbReference>
<dbReference type="InterPro" id="IPR008978">
    <property type="entry name" value="HSP20-like_chaperone"/>
</dbReference>
<dbReference type="GO" id="GO:0005737">
    <property type="term" value="C:cytoplasm"/>
    <property type="evidence" value="ECO:0007669"/>
    <property type="project" value="TreeGrafter"/>
</dbReference>
<organism evidence="4">
    <name type="scientific">Physella acuta</name>
    <name type="common">Acute bladder snail</name>
    <name type="synonym">Physa acuta</name>
    <dbReference type="NCBI Taxonomy" id="109671"/>
    <lineage>
        <taxon>Eukaryota</taxon>
        <taxon>Metazoa</taxon>
        <taxon>Spiralia</taxon>
        <taxon>Lophotrochozoa</taxon>
        <taxon>Mollusca</taxon>
        <taxon>Gastropoda</taxon>
        <taxon>Heterobranchia</taxon>
        <taxon>Euthyneura</taxon>
        <taxon>Panpulmonata</taxon>
        <taxon>Hygrophila</taxon>
        <taxon>Lymnaeoidea</taxon>
        <taxon>Physidae</taxon>
        <taxon>Physella</taxon>
    </lineage>
</organism>
<evidence type="ECO:0000259" key="3">
    <source>
        <dbReference type="PROSITE" id="PS01031"/>
    </source>
</evidence>
<keyword evidence="4" id="KW-0346">Stress response</keyword>
<dbReference type="GO" id="GO:0051082">
    <property type="term" value="F:unfolded protein binding"/>
    <property type="evidence" value="ECO:0007669"/>
    <property type="project" value="TreeGrafter"/>
</dbReference>
<name>A0A346FQW5_PHYAT</name>
<dbReference type="PROSITE" id="PS01031">
    <property type="entry name" value="SHSP"/>
    <property type="match status" value="1"/>
</dbReference>
<dbReference type="InterPro" id="IPR001436">
    <property type="entry name" value="Alpha-crystallin/sHSP_animal"/>
</dbReference>